<dbReference type="Proteomes" id="UP001501671">
    <property type="component" value="Unassembled WGS sequence"/>
</dbReference>
<evidence type="ECO:0000259" key="1">
    <source>
        <dbReference type="Pfam" id="PF13649"/>
    </source>
</evidence>
<name>A0ABP8HDS8_9BURK</name>
<dbReference type="CDD" id="cd02440">
    <property type="entry name" value="AdoMet_MTases"/>
    <property type="match status" value="1"/>
</dbReference>
<dbReference type="InterPro" id="IPR041698">
    <property type="entry name" value="Methyltransf_25"/>
</dbReference>
<feature type="domain" description="Methyltransferase" evidence="1">
    <location>
        <begin position="44"/>
        <end position="133"/>
    </location>
</feature>
<keyword evidence="2" id="KW-0489">Methyltransferase</keyword>
<keyword evidence="2" id="KW-0808">Transferase</keyword>
<keyword evidence="3" id="KW-1185">Reference proteome</keyword>
<dbReference type="RefSeq" id="WP_345251093.1">
    <property type="nucleotide sequence ID" value="NZ_BAABFO010000018.1"/>
</dbReference>
<sequence length="197" mass="21455">MDPATLSAYDRQAAAFADDWLAQPAPDDMYALLARHFTPGPTADVGCGAGRDVAWLASHGFDAIGYDASSALLQEARRRHPQLRFEQSALPGLPGIGSARFQNVLCETVIMHLDPPQIGPAVRRLLQILRAGGHLYLSWRVTAGTAQRDRHRRLYSAFDASLVLDECAGHEILMDAEEVSASSGKTVHRVIVRKTNA</sequence>
<evidence type="ECO:0000313" key="3">
    <source>
        <dbReference type="Proteomes" id="UP001501671"/>
    </source>
</evidence>
<proteinExistence type="predicted"/>
<reference evidence="3" key="1">
    <citation type="journal article" date="2019" name="Int. J. Syst. Evol. Microbiol.">
        <title>The Global Catalogue of Microorganisms (GCM) 10K type strain sequencing project: providing services to taxonomists for standard genome sequencing and annotation.</title>
        <authorList>
            <consortium name="The Broad Institute Genomics Platform"/>
            <consortium name="The Broad Institute Genome Sequencing Center for Infectious Disease"/>
            <person name="Wu L."/>
            <person name="Ma J."/>
        </authorList>
    </citation>
    <scope>NUCLEOTIDE SEQUENCE [LARGE SCALE GENOMIC DNA]</scope>
    <source>
        <strain evidence="3">JCM 17666</strain>
    </source>
</reference>
<gene>
    <name evidence="2" type="ORF">GCM10023144_34280</name>
</gene>
<dbReference type="GO" id="GO:0032259">
    <property type="term" value="P:methylation"/>
    <property type="evidence" value="ECO:0007669"/>
    <property type="project" value="UniProtKB-KW"/>
</dbReference>
<dbReference type="SUPFAM" id="SSF53335">
    <property type="entry name" value="S-adenosyl-L-methionine-dependent methyltransferases"/>
    <property type="match status" value="1"/>
</dbReference>
<dbReference type="InterPro" id="IPR029063">
    <property type="entry name" value="SAM-dependent_MTases_sf"/>
</dbReference>
<dbReference type="Gene3D" id="3.40.50.150">
    <property type="entry name" value="Vaccinia Virus protein VP39"/>
    <property type="match status" value="1"/>
</dbReference>
<dbReference type="GO" id="GO:0008168">
    <property type="term" value="F:methyltransferase activity"/>
    <property type="evidence" value="ECO:0007669"/>
    <property type="project" value="UniProtKB-KW"/>
</dbReference>
<comment type="caution">
    <text evidence="2">The sequence shown here is derived from an EMBL/GenBank/DDBJ whole genome shotgun (WGS) entry which is preliminary data.</text>
</comment>
<dbReference type="Pfam" id="PF13649">
    <property type="entry name" value="Methyltransf_25"/>
    <property type="match status" value="1"/>
</dbReference>
<dbReference type="EMBL" id="BAABFO010000018">
    <property type="protein sequence ID" value="GAA4337909.1"/>
    <property type="molecule type" value="Genomic_DNA"/>
</dbReference>
<protein>
    <submittedName>
        <fullName evidence="2">Class I SAM-dependent methyltransferase</fullName>
    </submittedName>
</protein>
<organism evidence="2 3">
    <name type="scientific">Pigmentiphaga soli</name>
    <dbReference type="NCBI Taxonomy" id="1007095"/>
    <lineage>
        <taxon>Bacteria</taxon>
        <taxon>Pseudomonadati</taxon>
        <taxon>Pseudomonadota</taxon>
        <taxon>Betaproteobacteria</taxon>
        <taxon>Burkholderiales</taxon>
        <taxon>Alcaligenaceae</taxon>
        <taxon>Pigmentiphaga</taxon>
    </lineage>
</organism>
<evidence type="ECO:0000313" key="2">
    <source>
        <dbReference type="EMBL" id="GAA4337909.1"/>
    </source>
</evidence>
<accession>A0ABP8HDS8</accession>